<comment type="caution">
    <text evidence="7">The sequence shown here is derived from an EMBL/GenBank/DDBJ whole genome shotgun (WGS) entry which is preliminary data.</text>
</comment>
<keyword evidence="5" id="KW-0472">Membrane</keyword>
<dbReference type="RefSeq" id="WP_259838993.1">
    <property type="nucleotide sequence ID" value="NZ_JAOAMU010000003.1"/>
</dbReference>
<evidence type="ECO:0000256" key="2">
    <source>
        <dbReference type="ARBA" id="ARBA00022692"/>
    </source>
</evidence>
<dbReference type="PANTHER" id="PTHR12223:SF28">
    <property type="entry name" value="LECTIN, MANNOSE BINDING 1 LIKE"/>
    <property type="match status" value="1"/>
</dbReference>
<dbReference type="Pfam" id="PF13585">
    <property type="entry name" value="CHU_C"/>
    <property type="match status" value="1"/>
</dbReference>
<evidence type="ECO:0000256" key="5">
    <source>
        <dbReference type="ARBA" id="ARBA00023136"/>
    </source>
</evidence>
<dbReference type="PANTHER" id="PTHR12223">
    <property type="entry name" value="VESICULAR MANNOSE-BINDING LECTIN"/>
    <property type="match status" value="1"/>
</dbReference>
<name>A0ABT2IV60_9FLAO</name>
<organism evidence="7 8">
    <name type="scientific">Chryseobacterium herbae</name>
    <dbReference type="NCBI Taxonomy" id="2976476"/>
    <lineage>
        <taxon>Bacteria</taxon>
        <taxon>Pseudomonadati</taxon>
        <taxon>Bacteroidota</taxon>
        <taxon>Flavobacteriia</taxon>
        <taxon>Flavobacteriales</taxon>
        <taxon>Weeksellaceae</taxon>
        <taxon>Chryseobacterium group</taxon>
        <taxon>Chryseobacterium</taxon>
    </lineage>
</organism>
<proteinExistence type="predicted"/>
<keyword evidence="4" id="KW-1133">Transmembrane helix</keyword>
<evidence type="ECO:0000259" key="6">
    <source>
        <dbReference type="Pfam" id="PF03388"/>
    </source>
</evidence>
<evidence type="ECO:0000313" key="8">
    <source>
        <dbReference type="Proteomes" id="UP001525566"/>
    </source>
</evidence>
<evidence type="ECO:0000256" key="3">
    <source>
        <dbReference type="ARBA" id="ARBA00022729"/>
    </source>
</evidence>
<keyword evidence="3" id="KW-0732">Signal</keyword>
<dbReference type="InterPro" id="IPR013783">
    <property type="entry name" value="Ig-like_fold"/>
</dbReference>
<dbReference type="SUPFAM" id="SSF49899">
    <property type="entry name" value="Concanavalin A-like lectins/glucanases"/>
    <property type="match status" value="1"/>
</dbReference>
<accession>A0ABT2IV60</accession>
<dbReference type="NCBIfam" id="TIGR04131">
    <property type="entry name" value="Bac_Flav_CTERM"/>
    <property type="match status" value="1"/>
</dbReference>
<dbReference type="InterPro" id="IPR026341">
    <property type="entry name" value="T9SS_type_B"/>
</dbReference>
<dbReference type="Pfam" id="PF03388">
    <property type="entry name" value="Lectin_leg-like"/>
    <property type="match status" value="1"/>
</dbReference>
<gene>
    <name evidence="7" type="ORF">N0B48_11805</name>
</gene>
<dbReference type="EMBL" id="JAOAMU010000003">
    <property type="protein sequence ID" value="MCT2562572.1"/>
    <property type="molecule type" value="Genomic_DNA"/>
</dbReference>
<dbReference type="Gene3D" id="2.60.40.10">
    <property type="entry name" value="Immunoglobulins"/>
    <property type="match status" value="1"/>
</dbReference>
<protein>
    <submittedName>
        <fullName evidence="7">T9SS type B sorting domain-containing protein</fullName>
    </submittedName>
</protein>
<feature type="domain" description="L-type lectin-like" evidence="6">
    <location>
        <begin position="36"/>
        <end position="145"/>
    </location>
</feature>
<dbReference type="InterPro" id="IPR051136">
    <property type="entry name" value="Intracellular_Lectin-GPT"/>
</dbReference>
<sequence length="1339" mass="140420">MKKKLLIYFVTTLLFCSEKLVSQTYQLTGNPVNTTGWDLVSSVVNGDFIQLTSDQVSQFGAIKRSNPITLSYCEKWKVEFDFRIDGNGTSSCGKGDGFSFWYLANPPSGFVTGAGLGIPSNSSGLMVGFDTYNNDNGHAMSKVHLLYGTNNIAGSNIEYNNTPGSTFHSPNLNQTLPFVGSTYKHVEATGENDPANPGNWIIRVKINGVVIVNQSFSPSGAAVGLSQGYFGFSAATGCATSRHSIKNVKIFVDKVPILTDTVTSSLCVSSSTGSNTINLTSFNSQFVNNPGNYTFTYFISGSSTPIANPTNFQYSANTTIKVVVSDPSSGLCNNGDGKIQLNITHVTVPTITASANVICPATSVTLTSSNASGNTWSTGATTPSITVNTPGTYTLTNTNGNCTSQPSSIILTQDTDPNVQIAGNLVLCNAASTQLTASSAGTGNMYTWSTGATTPAITVTAPGTYTVTIKTPAGCRYQKSAVVIQGNVPVTQNTSLIQCSGTASALFNLTSAQPAISTTPGVTFAYYISQADAIAGNGNTIANPSAYTSGNAVIYVRIQSAECSKIAELQLIVTQTQVPIITASANAICPGTSVTLTSSNATGNTWSTGATTPSITVNTPGTYTLTNTNGSCTSQQSSITLTQDADPNVQITGNLVLCATASTQLTASSTGTGNTYTWSTGATTPAITVTAPGTYTVTVKTPAECRYQKSAVVIQGNVPVTQNTSLTQCSGTAFALFNLTSAQPAISTTPGVTFAYYITQADALAGNANTIANPSAYTSGNAVIYVRVQSADCSKIAELQLIVTQTQIPIITASANAICPGASVTLTSSNATGNTWSTGATTPSITVNTPGTYTLTNTNGSCTSQQSSITLTQDTDPNIQIAGNLTFCQGSPTILTATAASSGNIFTWSNGTTGPSNTVAAPGIYTVTVTTPPGCHYQKSVTVTMDPIIIVNIGTPESITCTNNQIMLNASASVYQPGATFLWTASAGGNIVSGANTLTPTVNAAGTYTLTITSNTPFGCVKQRSVTVIKNTNSPVISISASQLTICKGQSVTLTALGASTYIWNSLPGNGNIQTVSPSTTTTYSVTGTGFNGCQAQSPATITIKVVPEIVSALKDAELCEGDKIILDAGSGTGYTYLWNTGATTQTIDVTLAGTYSVRISNGVCSKTFTAKVSYIMVPQIKAITYKNNTLIIEATNNSNLPLEYSIDGGFTWQNSNVFTPVLKNTQYFIRVRTKGTSCYATGEYYTFFMANVITPNYDGKNDVIDFSVISRYGSFRGSIFDKYGKSIFKIDPKNTIWKGEYLGRPLPTDTYWYSLFWEDKISKKPVELSGWILLKNRD</sequence>
<dbReference type="InterPro" id="IPR005052">
    <property type="entry name" value="Lectin_leg"/>
</dbReference>
<reference evidence="7 8" key="1">
    <citation type="submission" date="2022-09" db="EMBL/GenBank/DDBJ databases">
        <title>Chryseobacterium oleae sp.nov., isolated from the inter-root soil of Pyrola calliantha H. Andr. in Tibet.</title>
        <authorList>
            <person name="Li Z."/>
        </authorList>
    </citation>
    <scope>NUCLEOTIDE SEQUENCE [LARGE SCALE GENOMIC DNA]</scope>
    <source>
        <strain evidence="8">pc1-10</strain>
    </source>
</reference>
<evidence type="ECO:0000256" key="4">
    <source>
        <dbReference type="ARBA" id="ARBA00022989"/>
    </source>
</evidence>
<dbReference type="Gene3D" id="2.60.120.200">
    <property type="match status" value="1"/>
</dbReference>
<evidence type="ECO:0000256" key="1">
    <source>
        <dbReference type="ARBA" id="ARBA00004479"/>
    </source>
</evidence>
<dbReference type="Proteomes" id="UP001525566">
    <property type="component" value="Unassembled WGS sequence"/>
</dbReference>
<keyword evidence="2" id="KW-0812">Transmembrane</keyword>
<dbReference type="InterPro" id="IPR013320">
    <property type="entry name" value="ConA-like_dom_sf"/>
</dbReference>
<comment type="subcellular location">
    <subcellularLocation>
        <location evidence="1">Membrane</location>
        <topology evidence="1">Single-pass type I membrane protein</topology>
    </subcellularLocation>
</comment>
<keyword evidence="8" id="KW-1185">Reference proteome</keyword>
<evidence type="ECO:0000313" key="7">
    <source>
        <dbReference type="EMBL" id="MCT2562572.1"/>
    </source>
</evidence>